<dbReference type="Proteomes" id="UP001221898">
    <property type="component" value="Unassembled WGS sequence"/>
</dbReference>
<protein>
    <submittedName>
        <fullName evidence="2">Uncharacterized protein</fullName>
    </submittedName>
</protein>
<organism evidence="2 3">
    <name type="scientific">Aldrovandia affinis</name>
    <dbReference type="NCBI Taxonomy" id="143900"/>
    <lineage>
        <taxon>Eukaryota</taxon>
        <taxon>Metazoa</taxon>
        <taxon>Chordata</taxon>
        <taxon>Craniata</taxon>
        <taxon>Vertebrata</taxon>
        <taxon>Euteleostomi</taxon>
        <taxon>Actinopterygii</taxon>
        <taxon>Neopterygii</taxon>
        <taxon>Teleostei</taxon>
        <taxon>Notacanthiformes</taxon>
        <taxon>Halosauridae</taxon>
        <taxon>Aldrovandia</taxon>
    </lineage>
</organism>
<gene>
    <name evidence="2" type="ORF">AAFF_G00056620</name>
</gene>
<dbReference type="AlphaFoldDB" id="A0AAD7WE69"/>
<comment type="caution">
    <text evidence="2">The sequence shown here is derived from an EMBL/GenBank/DDBJ whole genome shotgun (WGS) entry which is preliminary data.</text>
</comment>
<evidence type="ECO:0000313" key="3">
    <source>
        <dbReference type="Proteomes" id="UP001221898"/>
    </source>
</evidence>
<feature type="region of interest" description="Disordered" evidence="1">
    <location>
        <begin position="64"/>
        <end position="88"/>
    </location>
</feature>
<reference evidence="2" key="1">
    <citation type="journal article" date="2023" name="Science">
        <title>Genome structures resolve the early diversification of teleost fishes.</title>
        <authorList>
            <person name="Parey E."/>
            <person name="Louis A."/>
            <person name="Montfort J."/>
            <person name="Bouchez O."/>
            <person name="Roques C."/>
            <person name="Iampietro C."/>
            <person name="Lluch J."/>
            <person name="Castinel A."/>
            <person name="Donnadieu C."/>
            <person name="Desvignes T."/>
            <person name="Floi Bucao C."/>
            <person name="Jouanno E."/>
            <person name="Wen M."/>
            <person name="Mejri S."/>
            <person name="Dirks R."/>
            <person name="Jansen H."/>
            <person name="Henkel C."/>
            <person name="Chen W.J."/>
            <person name="Zahm M."/>
            <person name="Cabau C."/>
            <person name="Klopp C."/>
            <person name="Thompson A.W."/>
            <person name="Robinson-Rechavi M."/>
            <person name="Braasch I."/>
            <person name="Lecointre G."/>
            <person name="Bobe J."/>
            <person name="Postlethwait J.H."/>
            <person name="Berthelot C."/>
            <person name="Roest Crollius H."/>
            <person name="Guiguen Y."/>
        </authorList>
    </citation>
    <scope>NUCLEOTIDE SEQUENCE</scope>
    <source>
        <strain evidence="2">NC1722</strain>
    </source>
</reference>
<accession>A0AAD7WE69</accession>
<evidence type="ECO:0000256" key="1">
    <source>
        <dbReference type="SAM" id="MobiDB-lite"/>
    </source>
</evidence>
<proteinExistence type="predicted"/>
<dbReference type="EMBL" id="JAINUG010000133">
    <property type="protein sequence ID" value="KAJ8393747.1"/>
    <property type="molecule type" value="Genomic_DNA"/>
</dbReference>
<evidence type="ECO:0000313" key="2">
    <source>
        <dbReference type="EMBL" id="KAJ8393747.1"/>
    </source>
</evidence>
<sequence>MIVLRAAVMVTDTWRIREAHQLLVRAELLFVRRAPPAGGLHSGCTGSPEMGSRRLDADLTLKGDPHPSKAKSIGAAGHAHTLTSTGGL</sequence>
<name>A0AAD7WE69_9TELE</name>
<keyword evidence="3" id="KW-1185">Reference proteome</keyword>